<dbReference type="AlphaFoldDB" id="A0A8T1RUE3"/>
<reference evidence="1" key="1">
    <citation type="submission" date="2020-12" db="EMBL/GenBank/DDBJ databases">
        <title>WGS assembly of Carya illinoinensis cv. Pawnee.</title>
        <authorList>
            <person name="Platts A."/>
            <person name="Shu S."/>
            <person name="Wright S."/>
            <person name="Barry K."/>
            <person name="Edger P."/>
            <person name="Pires J.C."/>
            <person name="Schmutz J."/>
        </authorList>
    </citation>
    <scope>NUCLEOTIDE SEQUENCE</scope>
    <source>
        <tissue evidence="1">Leaf</tissue>
    </source>
</reference>
<organism evidence="1 2">
    <name type="scientific">Carya illinoinensis</name>
    <name type="common">Pecan</name>
    <dbReference type="NCBI Taxonomy" id="32201"/>
    <lineage>
        <taxon>Eukaryota</taxon>
        <taxon>Viridiplantae</taxon>
        <taxon>Streptophyta</taxon>
        <taxon>Embryophyta</taxon>
        <taxon>Tracheophyta</taxon>
        <taxon>Spermatophyta</taxon>
        <taxon>Magnoliopsida</taxon>
        <taxon>eudicotyledons</taxon>
        <taxon>Gunneridae</taxon>
        <taxon>Pentapetalae</taxon>
        <taxon>rosids</taxon>
        <taxon>fabids</taxon>
        <taxon>Fagales</taxon>
        <taxon>Juglandaceae</taxon>
        <taxon>Carya</taxon>
    </lineage>
</organism>
<keyword evidence="2" id="KW-1185">Reference proteome</keyword>
<evidence type="ECO:0000313" key="2">
    <source>
        <dbReference type="Proteomes" id="UP000811609"/>
    </source>
</evidence>
<sequence>MLRLIHHYIVLELSPKGSSCDHEAGFYPLGFSPMYI</sequence>
<protein>
    <submittedName>
        <fullName evidence="1">Uncharacterized protein</fullName>
    </submittedName>
</protein>
<name>A0A8T1RUE3_CARIL</name>
<dbReference type="EMBL" id="CM031809">
    <property type="protein sequence ID" value="KAG6669913.1"/>
    <property type="molecule type" value="Genomic_DNA"/>
</dbReference>
<gene>
    <name evidence="1" type="ORF">CIPAW_01G275400</name>
</gene>
<comment type="caution">
    <text evidence="1">The sequence shown here is derived from an EMBL/GenBank/DDBJ whole genome shotgun (WGS) entry which is preliminary data.</text>
</comment>
<proteinExistence type="predicted"/>
<dbReference type="Proteomes" id="UP000811609">
    <property type="component" value="Chromosome 1"/>
</dbReference>
<accession>A0A8T1RUE3</accession>
<evidence type="ECO:0000313" key="1">
    <source>
        <dbReference type="EMBL" id="KAG6669913.1"/>
    </source>
</evidence>